<dbReference type="Gene3D" id="3.80.10.10">
    <property type="entry name" value="Ribonuclease Inhibitor"/>
    <property type="match status" value="1"/>
</dbReference>
<dbReference type="InterPro" id="IPR032675">
    <property type="entry name" value="LRR_dom_sf"/>
</dbReference>
<name>A0A4D5XES5_9VIRU</name>
<sequence length="303" mass="36562">MSYNKIKRRYIHYSLTNYKEKYFIPYAIIINHILPFYDYRVETRNRYTNKTPKKLFGYFKIDNCRKIYYLWQSILMFRDTKLIKHSSIITLKLFYYNNVIKLTIFKNLKSLFLFECNNIQGIKCPNLKLLSIKKCHNIKNLKDSFSCPLLTSLYIRRCYDIIELEEYPFLAYLCLIGCKINRLRKYPHLTYLTLNDCKKIKKLQEYPSITSLTLDESWSYESGINELKEYPHLTSLTLSFCRKIKKLKKYPCLISLHLSFCENISELGDHPLLCRLKIWECEYLETIDTYNKNEIKKYLNALK</sequence>
<dbReference type="EMBL" id="MK500410">
    <property type="protein sequence ID" value="QBK89249.1"/>
    <property type="molecule type" value="Genomic_DNA"/>
</dbReference>
<gene>
    <name evidence="1" type="ORF">LCMiAC02_03440</name>
</gene>
<reference evidence="1" key="1">
    <citation type="journal article" date="2019" name="MBio">
        <title>Virus Genomes from Deep Sea Sediments Expand the Ocean Megavirome and Support Independent Origins of Viral Gigantism.</title>
        <authorList>
            <person name="Backstrom D."/>
            <person name="Yutin N."/>
            <person name="Jorgensen S.L."/>
            <person name="Dharamshi J."/>
            <person name="Homa F."/>
            <person name="Zaremba-Niedwiedzka K."/>
            <person name="Spang A."/>
            <person name="Wolf Y.I."/>
            <person name="Koonin E.V."/>
            <person name="Ettema T.J."/>
        </authorList>
    </citation>
    <scope>NUCLEOTIDE SEQUENCE</scope>
</reference>
<proteinExistence type="predicted"/>
<dbReference type="SUPFAM" id="SSF52047">
    <property type="entry name" value="RNI-like"/>
    <property type="match status" value="1"/>
</dbReference>
<accession>A0A4D5XES5</accession>
<evidence type="ECO:0000313" key="1">
    <source>
        <dbReference type="EMBL" id="QBK89249.1"/>
    </source>
</evidence>
<evidence type="ECO:0008006" key="2">
    <source>
        <dbReference type="Google" id="ProtNLM"/>
    </source>
</evidence>
<organism evidence="1">
    <name type="scientific">Mimivirus LCMiAC02</name>
    <dbReference type="NCBI Taxonomy" id="2506609"/>
    <lineage>
        <taxon>Viruses</taxon>
        <taxon>Varidnaviria</taxon>
        <taxon>Bamfordvirae</taxon>
        <taxon>Nucleocytoviricota</taxon>
        <taxon>Megaviricetes</taxon>
        <taxon>Imitervirales</taxon>
        <taxon>Mimiviridae</taxon>
        <taxon>Klosneuvirinae</taxon>
    </lineage>
</organism>
<protein>
    <recommendedName>
        <fullName evidence="2">Leucine-rich repeat protein</fullName>
    </recommendedName>
</protein>